<evidence type="ECO:0000256" key="1">
    <source>
        <dbReference type="SAM" id="Coils"/>
    </source>
</evidence>
<evidence type="ECO:0000313" key="4">
    <source>
        <dbReference type="Proteomes" id="UP000033109"/>
    </source>
</evidence>
<name>A0A0E3ZF18_9BACT</name>
<dbReference type="STRING" id="400092.PKOR_09535"/>
<keyword evidence="2" id="KW-0732">Signal</keyword>
<dbReference type="EMBL" id="CP009621">
    <property type="protein sequence ID" value="AKD03319.1"/>
    <property type="molecule type" value="Genomic_DNA"/>
</dbReference>
<dbReference type="Proteomes" id="UP000033109">
    <property type="component" value="Chromosome"/>
</dbReference>
<sequence length="643" mass="74868">MRKLVLALVTLLVCQQAVFAQRNIETRLGYSYNDDFEFSDEWQYLSTDIYLFNGNRFTRVLNELETGSRKPKKKYGNVLEYLMITAQLKNMKVFGNDDIVYPLYNFAIDQDKNDYKTQVSDHQEVVRIIDKMPLGSANNNIDAVINAKAITNGQSDQVFNLVANQLMAISKLTTPTGAVLSLVGEFGNLLNARASRKEYKFSSTIRLYEGQDFDTRLHSVRIYVFVPNDVKKVDIKTVKLADYLQKNPNKLDRRQLEEMTGYKDYPYMVVANYKSLYKMDVLTGDEVTLDLIEKRKQKIQAAYEQQLINDETFRQEKLFIEFLRSFADMKHNLNTYRLNYRNNSAEINSKNLFGIVQEYKRLKGIYDAREKEFSKNSTYQNIFRSEYESILTNADLYLEADHNLKNGKLLVNTLRELENDPKSWQSPEKREAALARLYAIELPKKEFLSASVEGEAIVRLTQKLEERQYNEVFMKDVQNLGSTEANDETMPQRNALLEKATASKCQSCREKVREAITDYNKRYDIYKLKQALKKKEELNLNAEATVFKYLKRQLCIESNLQTVSASTNDNLDQYISRMHEKNGELGKSIKMLDSLNKKELSEVRLDRVQEYNARLQHQIQEVEKNFDILYNLDKSICNCEDAS</sequence>
<gene>
    <name evidence="3" type="ORF">PKOR_09535</name>
</gene>
<dbReference type="OrthoDB" id="1089835at2"/>
<organism evidence="3 4">
    <name type="scientific">Pontibacter korlensis</name>
    <dbReference type="NCBI Taxonomy" id="400092"/>
    <lineage>
        <taxon>Bacteria</taxon>
        <taxon>Pseudomonadati</taxon>
        <taxon>Bacteroidota</taxon>
        <taxon>Cytophagia</taxon>
        <taxon>Cytophagales</taxon>
        <taxon>Hymenobacteraceae</taxon>
        <taxon>Pontibacter</taxon>
    </lineage>
</organism>
<feature type="coiled-coil region" evidence="1">
    <location>
        <begin position="605"/>
        <end position="632"/>
    </location>
</feature>
<keyword evidence="4" id="KW-1185">Reference proteome</keyword>
<feature type="chain" id="PRO_5002416718" evidence="2">
    <location>
        <begin position="21"/>
        <end position="643"/>
    </location>
</feature>
<reference evidence="3 4" key="1">
    <citation type="journal article" date="2015" name="Sci. Rep.">
        <title>Unraveling adaptation of Pontibacter korlensis to radiation and infertility in desert through complete genome and comparative transcriptomic analysis.</title>
        <authorList>
            <person name="Dai J."/>
            <person name="Dai W."/>
            <person name="Qiu C."/>
            <person name="Yang Z."/>
            <person name="Zhang Y."/>
            <person name="Zhou M."/>
            <person name="Zhang L."/>
            <person name="Fang C."/>
            <person name="Gao Q."/>
            <person name="Yang Q."/>
            <person name="Li X."/>
            <person name="Wang Z."/>
            <person name="Wang Z."/>
            <person name="Jia Z."/>
            <person name="Chen X."/>
        </authorList>
    </citation>
    <scope>NUCLEOTIDE SEQUENCE [LARGE SCALE GENOMIC DNA]</scope>
    <source>
        <strain evidence="3 4">X14-1T</strain>
    </source>
</reference>
<evidence type="ECO:0000256" key="2">
    <source>
        <dbReference type="SAM" id="SignalP"/>
    </source>
</evidence>
<keyword evidence="1" id="KW-0175">Coiled coil</keyword>
<accession>A0A0E3ZF18</accession>
<dbReference type="PATRIC" id="fig|400092.3.peg.2095"/>
<evidence type="ECO:0000313" key="3">
    <source>
        <dbReference type="EMBL" id="AKD03319.1"/>
    </source>
</evidence>
<dbReference type="RefSeq" id="WP_046310367.1">
    <property type="nucleotide sequence ID" value="NZ_CBCSCY010000031.1"/>
</dbReference>
<dbReference type="AlphaFoldDB" id="A0A0E3ZF18"/>
<dbReference type="HOGENOM" id="CLU_425693_0_0_10"/>
<dbReference type="KEGG" id="pko:PKOR_09535"/>
<proteinExistence type="predicted"/>
<feature type="signal peptide" evidence="2">
    <location>
        <begin position="1"/>
        <end position="20"/>
    </location>
</feature>
<protein>
    <submittedName>
        <fullName evidence="3">Uncharacterized protein</fullName>
    </submittedName>
</protein>